<reference evidence="1" key="1">
    <citation type="journal article" date="2023" name="G3 (Bethesda)">
        <title>A reference genome for the long-term kleptoplast-retaining sea slug Elysia crispata morphotype clarki.</title>
        <authorList>
            <person name="Eastman K.E."/>
            <person name="Pendleton A.L."/>
            <person name="Shaikh M.A."/>
            <person name="Suttiyut T."/>
            <person name="Ogas R."/>
            <person name="Tomko P."/>
            <person name="Gavelis G."/>
            <person name="Widhalm J.R."/>
            <person name="Wisecaver J.H."/>
        </authorList>
    </citation>
    <scope>NUCLEOTIDE SEQUENCE</scope>
    <source>
        <strain evidence="1">ECLA1</strain>
    </source>
</reference>
<organism evidence="1 2">
    <name type="scientific">Elysia crispata</name>
    <name type="common">lettuce slug</name>
    <dbReference type="NCBI Taxonomy" id="231223"/>
    <lineage>
        <taxon>Eukaryota</taxon>
        <taxon>Metazoa</taxon>
        <taxon>Spiralia</taxon>
        <taxon>Lophotrochozoa</taxon>
        <taxon>Mollusca</taxon>
        <taxon>Gastropoda</taxon>
        <taxon>Heterobranchia</taxon>
        <taxon>Euthyneura</taxon>
        <taxon>Panpulmonata</taxon>
        <taxon>Sacoglossa</taxon>
        <taxon>Placobranchoidea</taxon>
        <taxon>Plakobranchidae</taxon>
        <taxon>Elysia</taxon>
    </lineage>
</organism>
<evidence type="ECO:0000313" key="2">
    <source>
        <dbReference type="Proteomes" id="UP001283361"/>
    </source>
</evidence>
<keyword evidence="2" id="KW-1185">Reference proteome</keyword>
<proteinExistence type="predicted"/>
<evidence type="ECO:0000313" key="1">
    <source>
        <dbReference type="EMBL" id="KAK3785265.1"/>
    </source>
</evidence>
<dbReference type="AlphaFoldDB" id="A0AAE1DWT4"/>
<name>A0AAE1DWT4_9GAST</name>
<protein>
    <submittedName>
        <fullName evidence="1">Uncharacterized protein</fullName>
    </submittedName>
</protein>
<dbReference type="EMBL" id="JAWDGP010002150">
    <property type="protein sequence ID" value="KAK3785265.1"/>
    <property type="molecule type" value="Genomic_DNA"/>
</dbReference>
<comment type="caution">
    <text evidence="1">The sequence shown here is derived from an EMBL/GenBank/DDBJ whole genome shotgun (WGS) entry which is preliminary data.</text>
</comment>
<dbReference type="Proteomes" id="UP001283361">
    <property type="component" value="Unassembled WGS sequence"/>
</dbReference>
<sequence length="248" mass="27850">MKSLNSIEDVKSSRNSRNTDLTSCVSRSLVNLAEDVLHICHSDVSWAILNQGQVIWSSLVNLAEDVLHICHSDVSWAVLNQGQVIWSSLVNLAEDVLHICHSDVSWAILNQGQVIWVMSVGLPLTRTVNFDPSMPTWLTLKFEIFIGLPLETRPELDGCLRTLRDGPHFHNSDSRTPHSAGRFSPVIVTLKQNGKVYTEILSYLAVTDRSFIFRVHKEPNADQVTWPFGKDLKIDASSSFFSFMTPGY</sequence>
<accession>A0AAE1DWT4</accession>
<gene>
    <name evidence="1" type="ORF">RRG08_036801</name>
</gene>